<dbReference type="Proteomes" id="UP001066276">
    <property type="component" value="Chromosome 1_1"/>
</dbReference>
<protein>
    <submittedName>
        <fullName evidence="2">Uncharacterized protein</fullName>
    </submittedName>
</protein>
<feature type="region of interest" description="Disordered" evidence="1">
    <location>
        <begin position="1"/>
        <end position="38"/>
    </location>
</feature>
<dbReference type="AlphaFoldDB" id="A0AAV7WT40"/>
<evidence type="ECO:0000313" key="3">
    <source>
        <dbReference type="Proteomes" id="UP001066276"/>
    </source>
</evidence>
<evidence type="ECO:0000256" key="1">
    <source>
        <dbReference type="SAM" id="MobiDB-lite"/>
    </source>
</evidence>
<proteinExistence type="predicted"/>
<dbReference type="EMBL" id="JANPWB010000001">
    <property type="protein sequence ID" value="KAJ1217234.1"/>
    <property type="molecule type" value="Genomic_DNA"/>
</dbReference>
<keyword evidence="3" id="KW-1185">Reference proteome</keyword>
<reference evidence="2" key="1">
    <citation type="journal article" date="2022" name="bioRxiv">
        <title>Sequencing and chromosome-scale assembly of the giantPleurodeles waltlgenome.</title>
        <authorList>
            <person name="Brown T."/>
            <person name="Elewa A."/>
            <person name="Iarovenko S."/>
            <person name="Subramanian E."/>
            <person name="Araus A.J."/>
            <person name="Petzold A."/>
            <person name="Susuki M."/>
            <person name="Suzuki K.-i.T."/>
            <person name="Hayashi T."/>
            <person name="Toyoda A."/>
            <person name="Oliveira C."/>
            <person name="Osipova E."/>
            <person name="Leigh N.D."/>
            <person name="Simon A."/>
            <person name="Yun M.H."/>
        </authorList>
    </citation>
    <scope>NUCLEOTIDE SEQUENCE</scope>
    <source>
        <strain evidence="2">20211129_DDA</strain>
        <tissue evidence="2">Liver</tissue>
    </source>
</reference>
<comment type="caution">
    <text evidence="2">The sequence shown here is derived from an EMBL/GenBank/DDBJ whole genome shotgun (WGS) entry which is preliminary data.</text>
</comment>
<sequence length="68" mass="6702">MVLGAKTPPLFPAAGCGDITSRGKHRSSSSSGSGRALAAALPTKAAGRPAAAALASGACQRFHCGFFK</sequence>
<organism evidence="2 3">
    <name type="scientific">Pleurodeles waltl</name>
    <name type="common">Iberian ribbed newt</name>
    <dbReference type="NCBI Taxonomy" id="8319"/>
    <lineage>
        <taxon>Eukaryota</taxon>
        <taxon>Metazoa</taxon>
        <taxon>Chordata</taxon>
        <taxon>Craniata</taxon>
        <taxon>Vertebrata</taxon>
        <taxon>Euteleostomi</taxon>
        <taxon>Amphibia</taxon>
        <taxon>Batrachia</taxon>
        <taxon>Caudata</taxon>
        <taxon>Salamandroidea</taxon>
        <taxon>Salamandridae</taxon>
        <taxon>Pleurodelinae</taxon>
        <taxon>Pleurodeles</taxon>
    </lineage>
</organism>
<name>A0AAV7WT40_PLEWA</name>
<accession>A0AAV7WT40</accession>
<feature type="compositionally biased region" description="Low complexity" evidence="1">
    <location>
        <begin position="28"/>
        <end position="38"/>
    </location>
</feature>
<gene>
    <name evidence="2" type="ORF">NDU88_004829</name>
</gene>
<evidence type="ECO:0000313" key="2">
    <source>
        <dbReference type="EMBL" id="KAJ1217234.1"/>
    </source>
</evidence>